<comment type="subcellular location">
    <subcellularLocation>
        <location evidence="1">Preautophagosomal structure membrane</location>
        <topology evidence="1">Peripheral membrane protein</topology>
    </subcellularLocation>
</comment>
<comment type="catalytic activity">
    <reaction evidence="12">
        <text>L-threonyl-[protein] + ATP = O-phospho-L-threonyl-[protein] + ADP + H(+)</text>
        <dbReference type="Rhea" id="RHEA:46608"/>
        <dbReference type="Rhea" id="RHEA-COMP:11060"/>
        <dbReference type="Rhea" id="RHEA-COMP:11605"/>
        <dbReference type="ChEBI" id="CHEBI:15378"/>
        <dbReference type="ChEBI" id="CHEBI:30013"/>
        <dbReference type="ChEBI" id="CHEBI:30616"/>
        <dbReference type="ChEBI" id="CHEBI:61977"/>
        <dbReference type="ChEBI" id="CHEBI:456216"/>
        <dbReference type="EC" id="2.7.11.1"/>
    </reaction>
</comment>
<name>A0A0D2GHP0_9EURO</name>
<keyword evidence="9" id="KW-0067">ATP-binding</keyword>
<evidence type="ECO:0000256" key="10">
    <source>
        <dbReference type="ARBA" id="ARBA00023006"/>
    </source>
</evidence>
<dbReference type="GO" id="GO:0005776">
    <property type="term" value="C:autophagosome"/>
    <property type="evidence" value="ECO:0007669"/>
    <property type="project" value="TreeGrafter"/>
</dbReference>
<gene>
    <name evidence="17" type="ORF">Z517_07898</name>
</gene>
<dbReference type="EC" id="2.7.11.1" evidence="2"/>
<evidence type="ECO:0000256" key="15">
    <source>
        <dbReference type="SAM" id="MobiDB-lite"/>
    </source>
</evidence>
<dbReference type="Pfam" id="PF00069">
    <property type="entry name" value="Pkinase"/>
    <property type="match status" value="1"/>
</dbReference>
<evidence type="ECO:0000256" key="11">
    <source>
        <dbReference type="ARBA" id="ARBA00030237"/>
    </source>
</evidence>
<dbReference type="HOGENOM" id="CLU_006477_0_0_1"/>
<dbReference type="EMBL" id="KN846973">
    <property type="protein sequence ID" value="KIW78065.1"/>
    <property type="molecule type" value="Genomic_DNA"/>
</dbReference>
<dbReference type="VEuPathDB" id="FungiDB:Z517_07898"/>
<dbReference type="SUPFAM" id="SSF48403">
    <property type="entry name" value="Ankyrin repeat"/>
    <property type="match status" value="1"/>
</dbReference>
<feature type="region of interest" description="Disordered" evidence="15">
    <location>
        <begin position="408"/>
        <end position="456"/>
    </location>
</feature>
<evidence type="ECO:0000256" key="5">
    <source>
        <dbReference type="ARBA" id="ARBA00022527"/>
    </source>
</evidence>
<evidence type="ECO:0000256" key="8">
    <source>
        <dbReference type="ARBA" id="ARBA00022777"/>
    </source>
</evidence>
<dbReference type="PROSITE" id="PS50088">
    <property type="entry name" value="ANK_REPEAT"/>
    <property type="match status" value="1"/>
</dbReference>
<dbReference type="STRING" id="1442368.A0A0D2GHP0"/>
<dbReference type="InterPro" id="IPR036770">
    <property type="entry name" value="Ankyrin_rpt-contain_sf"/>
</dbReference>
<dbReference type="GO" id="GO:0034045">
    <property type="term" value="C:phagophore assembly site membrane"/>
    <property type="evidence" value="ECO:0007669"/>
    <property type="project" value="UniProtKB-SubCell"/>
</dbReference>
<dbReference type="CDD" id="cd00180">
    <property type="entry name" value="PKc"/>
    <property type="match status" value="1"/>
</dbReference>
<dbReference type="SUPFAM" id="SSF56112">
    <property type="entry name" value="Protein kinase-like (PK-like)"/>
    <property type="match status" value="1"/>
</dbReference>
<keyword evidence="5" id="KW-0723">Serine/threonine-protein kinase</keyword>
<comment type="catalytic activity">
    <reaction evidence="13">
        <text>L-seryl-[protein] + ATP = O-phospho-L-seryl-[protein] + ADP + H(+)</text>
        <dbReference type="Rhea" id="RHEA:17989"/>
        <dbReference type="Rhea" id="RHEA-COMP:9863"/>
        <dbReference type="Rhea" id="RHEA-COMP:11604"/>
        <dbReference type="ChEBI" id="CHEBI:15378"/>
        <dbReference type="ChEBI" id="CHEBI:29999"/>
        <dbReference type="ChEBI" id="CHEBI:30616"/>
        <dbReference type="ChEBI" id="CHEBI:83421"/>
        <dbReference type="ChEBI" id="CHEBI:456216"/>
        <dbReference type="EC" id="2.7.11.1"/>
    </reaction>
</comment>
<keyword evidence="7" id="KW-0547">Nucleotide-binding</keyword>
<evidence type="ECO:0000259" key="16">
    <source>
        <dbReference type="PROSITE" id="PS50011"/>
    </source>
</evidence>
<reference evidence="17 18" key="1">
    <citation type="submission" date="2015-01" db="EMBL/GenBank/DDBJ databases">
        <title>The Genome Sequence of Fonsecaea pedrosoi CBS 271.37.</title>
        <authorList>
            <consortium name="The Broad Institute Genomics Platform"/>
            <person name="Cuomo C."/>
            <person name="de Hoog S."/>
            <person name="Gorbushina A."/>
            <person name="Stielow B."/>
            <person name="Teixiera M."/>
            <person name="Abouelleil A."/>
            <person name="Chapman S.B."/>
            <person name="Priest M."/>
            <person name="Young S.K."/>
            <person name="Wortman J."/>
            <person name="Nusbaum C."/>
            <person name="Birren B."/>
        </authorList>
    </citation>
    <scope>NUCLEOTIDE SEQUENCE [LARGE SCALE GENOMIC DNA]</scope>
    <source>
        <strain evidence="17 18">CBS 271.37</strain>
    </source>
</reference>
<dbReference type="InterPro" id="IPR008271">
    <property type="entry name" value="Ser/Thr_kinase_AS"/>
</dbReference>
<dbReference type="GO" id="GO:0010506">
    <property type="term" value="P:regulation of autophagy"/>
    <property type="evidence" value="ECO:0007669"/>
    <property type="project" value="InterPro"/>
</dbReference>
<dbReference type="GeneID" id="25307388"/>
<dbReference type="Gene3D" id="1.10.510.10">
    <property type="entry name" value="Transferase(Phosphotransferase) domain 1"/>
    <property type="match status" value="1"/>
</dbReference>
<evidence type="ECO:0000256" key="6">
    <source>
        <dbReference type="ARBA" id="ARBA00022679"/>
    </source>
</evidence>
<dbReference type="PROSITE" id="PS50297">
    <property type="entry name" value="ANK_REP_REGION"/>
    <property type="match status" value="1"/>
</dbReference>
<dbReference type="GO" id="GO:0000045">
    <property type="term" value="P:autophagosome assembly"/>
    <property type="evidence" value="ECO:0007669"/>
    <property type="project" value="TreeGrafter"/>
</dbReference>
<sequence length="1441" mass="159461">MANYDLLALLTASIAGMPDNPSAEEELLSKICIEKTSFPQEEALGFGGSFNAIAVPPNRLRRCVDSRNLNSDPLHYLGRNKYIIRSPKAALDMRSMATELAILRSDSIRKHANIIELLGLAWEVTNAPKERILPVFVLEYAELGDLESFLRGDPATLAEQLALAIGVAEGLRALHDAGVVHCDMKPANILLCLDRHGKPVAKLSDFSSSVLLSDLPRGSTYPIAPGTELWQSPWATQECAAQQLVRSDVYAFGLILAVLITRIRPDILEYLTKSESGGRRLDELKSSGDLGDAMADFAVMAENTMSAGETEHTMHLKRITLIYALSTQAPFVECTSGALDILKILRLLLHLVVAMELREKIRDLSSLTSLEENVIANPTIEPASEIDDAIEMKMREAESDMWRVTHNAVAEPTGTSEGKRRESPSDSASERSFPDEQELLPDPSDAEGSSSQRGTDDALENASFFNRLESMVRPRQSDEQVVRTYTHDAVISHVTSFKRLRNLPSRVFSAVVQELETVASDKKSQDDSRRAIAAYEFAGLTVGRHQISPLAHDEDLRKASNFLLQAAQMGHSLARASVGMVVEGLELQLDDLSRDTEIEWLQELIIRGKEEGENLAKHRLRKLDAAKYEDSVRTSRVVYRNTWSSLMLGLLMEDGADLMQVFGELELGSSDHWLFCQHAILFGKNEMLKQALPSLGKQLNEPMVIGRTLLLEACYAGNVEAVMLCIAAGADVKVPLQADGTTALHLLSMFPDEKVSEVAKKLEDAGADIEARCWLSRSRPGCIDLQDAVSYATPLLSAVMASSVTAVQALVRLGADPFDQMETMTKLDRQLLIARGGRLYSPVHYAARLHMIQVLRALLPDDRRYEELSTVIRYDEPSFWVLPIWCALDYSASGIWQRLCLHGKEHVQHCLDTVEFLYTRGSKNSKTCEHRMGHYSRYSFDASCHLGQPFLMRRLWAVIRGQLQPPIQELAKIMQRAIDFEDRATVHQLVPLLEATLQNHPEHEGFKFKASIQGHKPAEVVDYFIKLDQKFKSTPASRISLELVRDQKESLLIGPDEYGPAAVPRSQGGIRVSMALRPGRDGRQEWSFKSAEPVGVPKGEILPEKSDAGEKISLFESAVLGGYFDRARELYKTPNDLICRRDEKDRGKSTLLGRLIRDSKIYKASEAQTLFLLSLVPDGSDELFENVLEGEEEGSSLTALHAAVFFLEPLHAQRGRTALPVLDAIVGLWPESDHLERLTSDNEDGTTALHIAVESGNLDALRYIAREAEGPLNWNVLNGKGETPLDIALVQSLGAEDVLAVAGITPEHSKWQERVEKHYSDFGQIRSLLKDNGAKYNSIGGFVCRESEDSWTMRILNRLDLSTTPAAMYDSLFGGESEHLHRSADGEVVMVLKGVQAARMLGERMPNVASMDIGDHVFLPVVPDLTAMVGEGTGGGSVSQS</sequence>
<dbReference type="PANTHER" id="PTHR24348">
    <property type="entry name" value="SERINE/THREONINE-PROTEIN KINASE UNC-51-RELATED"/>
    <property type="match status" value="1"/>
</dbReference>
<dbReference type="SMART" id="SM00248">
    <property type="entry name" value="ANK"/>
    <property type="match status" value="5"/>
</dbReference>
<dbReference type="InterPro" id="IPR011009">
    <property type="entry name" value="Kinase-like_dom_sf"/>
</dbReference>
<keyword evidence="18" id="KW-1185">Reference proteome</keyword>
<evidence type="ECO:0000256" key="1">
    <source>
        <dbReference type="ARBA" id="ARBA00004623"/>
    </source>
</evidence>
<keyword evidence="14" id="KW-0040">ANK repeat</keyword>
<dbReference type="GO" id="GO:0005829">
    <property type="term" value="C:cytosol"/>
    <property type="evidence" value="ECO:0007669"/>
    <property type="project" value="TreeGrafter"/>
</dbReference>
<dbReference type="InterPro" id="IPR000719">
    <property type="entry name" value="Prot_kinase_dom"/>
</dbReference>
<evidence type="ECO:0000256" key="14">
    <source>
        <dbReference type="PROSITE-ProRule" id="PRU00023"/>
    </source>
</evidence>
<dbReference type="PROSITE" id="PS00108">
    <property type="entry name" value="PROTEIN_KINASE_ST"/>
    <property type="match status" value="1"/>
</dbReference>
<feature type="repeat" description="ANK" evidence="14">
    <location>
        <begin position="1244"/>
        <end position="1264"/>
    </location>
</feature>
<dbReference type="AlphaFoldDB" id="A0A0D2GHP0"/>
<evidence type="ECO:0000256" key="3">
    <source>
        <dbReference type="ARBA" id="ARBA00018572"/>
    </source>
</evidence>
<feature type="domain" description="Protein kinase" evidence="16">
    <location>
        <begin position="38"/>
        <end position="332"/>
    </location>
</feature>
<evidence type="ECO:0000256" key="7">
    <source>
        <dbReference type="ARBA" id="ARBA00022741"/>
    </source>
</evidence>
<dbReference type="PROSITE" id="PS50011">
    <property type="entry name" value="PROTEIN_KINASE_DOM"/>
    <property type="match status" value="1"/>
</dbReference>
<dbReference type="InterPro" id="IPR045269">
    <property type="entry name" value="Atg1-like"/>
</dbReference>
<dbReference type="OrthoDB" id="4370055at2759"/>
<feature type="compositionally biased region" description="Basic and acidic residues" evidence="15">
    <location>
        <begin position="417"/>
        <end position="434"/>
    </location>
</feature>
<evidence type="ECO:0000256" key="9">
    <source>
        <dbReference type="ARBA" id="ARBA00022840"/>
    </source>
</evidence>
<keyword evidence="8" id="KW-0418">Kinase</keyword>
<dbReference type="RefSeq" id="XP_013281873.1">
    <property type="nucleotide sequence ID" value="XM_013426419.1"/>
</dbReference>
<dbReference type="SMART" id="SM00220">
    <property type="entry name" value="S_TKc"/>
    <property type="match status" value="1"/>
</dbReference>
<evidence type="ECO:0000256" key="12">
    <source>
        <dbReference type="ARBA" id="ARBA00047899"/>
    </source>
</evidence>
<evidence type="ECO:0000256" key="13">
    <source>
        <dbReference type="ARBA" id="ARBA00048679"/>
    </source>
</evidence>
<protein>
    <recommendedName>
        <fullName evidence="3">Serine/threonine-protein kinase ATG1</fullName>
        <ecNumber evidence="2">2.7.11.1</ecNumber>
    </recommendedName>
    <alternativeName>
        <fullName evidence="11">Autophagy-related protein 1</fullName>
    </alternativeName>
    <alternativeName>
        <fullName evidence="4">Serine/threonine-protein kinase atg1</fullName>
    </alternativeName>
</protein>
<evidence type="ECO:0000313" key="18">
    <source>
        <dbReference type="Proteomes" id="UP000053029"/>
    </source>
</evidence>
<dbReference type="PANTHER" id="PTHR24348:SF22">
    <property type="entry name" value="NON-SPECIFIC SERINE_THREONINE PROTEIN KINASE"/>
    <property type="match status" value="1"/>
</dbReference>
<dbReference type="GO" id="GO:0005524">
    <property type="term" value="F:ATP binding"/>
    <property type="evidence" value="ECO:0007669"/>
    <property type="project" value="UniProtKB-KW"/>
</dbReference>
<evidence type="ECO:0000256" key="4">
    <source>
        <dbReference type="ARBA" id="ARBA00019599"/>
    </source>
</evidence>
<keyword evidence="10" id="KW-0072">Autophagy</keyword>
<dbReference type="Proteomes" id="UP000053029">
    <property type="component" value="Unassembled WGS sequence"/>
</dbReference>
<evidence type="ECO:0000256" key="2">
    <source>
        <dbReference type="ARBA" id="ARBA00012513"/>
    </source>
</evidence>
<dbReference type="InterPro" id="IPR002110">
    <property type="entry name" value="Ankyrin_rpt"/>
</dbReference>
<dbReference type="GO" id="GO:0004674">
    <property type="term" value="F:protein serine/threonine kinase activity"/>
    <property type="evidence" value="ECO:0007669"/>
    <property type="project" value="UniProtKB-KW"/>
</dbReference>
<accession>A0A0D2GHP0</accession>
<keyword evidence="6" id="KW-0808">Transferase</keyword>
<organism evidence="17 18">
    <name type="scientific">Fonsecaea pedrosoi CBS 271.37</name>
    <dbReference type="NCBI Taxonomy" id="1442368"/>
    <lineage>
        <taxon>Eukaryota</taxon>
        <taxon>Fungi</taxon>
        <taxon>Dikarya</taxon>
        <taxon>Ascomycota</taxon>
        <taxon>Pezizomycotina</taxon>
        <taxon>Eurotiomycetes</taxon>
        <taxon>Chaetothyriomycetidae</taxon>
        <taxon>Chaetothyriales</taxon>
        <taxon>Herpotrichiellaceae</taxon>
        <taxon>Fonsecaea</taxon>
    </lineage>
</organism>
<dbReference type="Gene3D" id="1.25.40.20">
    <property type="entry name" value="Ankyrin repeat-containing domain"/>
    <property type="match status" value="2"/>
</dbReference>
<proteinExistence type="predicted"/>
<dbReference type="Pfam" id="PF13857">
    <property type="entry name" value="Ank_5"/>
    <property type="match status" value="1"/>
</dbReference>
<evidence type="ECO:0000313" key="17">
    <source>
        <dbReference type="EMBL" id="KIW78065.1"/>
    </source>
</evidence>